<feature type="region of interest" description="Disordered" evidence="8">
    <location>
        <begin position="291"/>
        <end position="419"/>
    </location>
</feature>
<dbReference type="GO" id="GO:0008270">
    <property type="term" value="F:zinc ion binding"/>
    <property type="evidence" value="ECO:0007669"/>
    <property type="project" value="UniProtKB-KW"/>
</dbReference>
<evidence type="ECO:0000256" key="7">
    <source>
        <dbReference type="PROSITE-ProRule" id="PRU00047"/>
    </source>
</evidence>
<dbReference type="Proteomes" id="UP000184330">
    <property type="component" value="Unassembled WGS sequence"/>
</dbReference>
<evidence type="ECO:0000256" key="1">
    <source>
        <dbReference type="ARBA" id="ARBA00004123"/>
    </source>
</evidence>
<evidence type="ECO:0000256" key="2">
    <source>
        <dbReference type="ARBA" id="ARBA00022723"/>
    </source>
</evidence>
<gene>
    <name evidence="10" type="ORF">PAC_02622</name>
</gene>
<evidence type="ECO:0000256" key="3">
    <source>
        <dbReference type="ARBA" id="ARBA00022737"/>
    </source>
</evidence>
<accession>A0A1L7WIY9</accession>
<feature type="region of interest" description="Disordered" evidence="8">
    <location>
        <begin position="446"/>
        <end position="470"/>
    </location>
</feature>
<feature type="compositionally biased region" description="Polar residues" evidence="8">
    <location>
        <begin position="300"/>
        <end position="320"/>
    </location>
</feature>
<feature type="region of interest" description="Disordered" evidence="8">
    <location>
        <begin position="1"/>
        <end position="189"/>
    </location>
</feature>
<dbReference type="OrthoDB" id="7608935at2759"/>
<dbReference type="GO" id="GO:0071035">
    <property type="term" value="P:nuclear polyadenylation-dependent rRNA catabolic process"/>
    <property type="evidence" value="ECO:0007669"/>
    <property type="project" value="TreeGrafter"/>
</dbReference>
<protein>
    <recommendedName>
        <fullName evidence="9">CCHC-type domain-containing protein</fullName>
    </recommendedName>
</protein>
<keyword evidence="4 7" id="KW-0863">Zinc-finger</keyword>
<dbReference type="GO" id="GO:0031499">
    <property type="term" value="C:TRAMP complex"/>
    <property type="evidence" value="ECO:0007669"/>
    <property type="project" value="TreeGrafter"/>
</dbReference>
<dbReference type="EMBL" id="FJOG01000003">
    <property type="protein sequence ID" value="CZR52745.1"/>
    <property type="molecule type" value="Genomic_DNA"/>
</dbReference>
<sequence>MDEPQQQITDTSMADTRPDSAESAISPIRAPRPPTMVESEEEDSRTAVAGRKRGFQEAAHHEDAMEIAMSDDEEPSRKRAKENDPSSFVRAEDTLVTNITSVSPVPASAEEEAVVSRLPPVQSSSDSEQSRAADAYAQSGPSTASLPNAWNSGIQSGLRTSFGKATNTSNEGQPFRKLTNREVKSLSKEEQSAYKKDLFAWLGQKTAEKKANKKALLAPTSDFETAGNDAEEHTLQVIDPVHEQAMDDVNMEETMAQPLRPSTPAFKQLSDEEIGRLSATDRTRYWDAYFDRQKAHSVTPKAQVQSLSTGESSASGTNTIRPVEASSAYVPGFADTSAGDGSDGSDSENDQDGSDEDEDEDEDEDYISRDTDKIQAQDSQIPSATDARLLSAFGPPPTPPVPFQFLSKGQKKKLGKAEGKKYRADSAAYNDALNRYRNAKREYDAKIGNPQLPPSLPTNFEKKPTRLSKRQVSELTKADQEKYTKIMGAELLARKRSRMDKYHEEAETVLQQAKQWPLPPLISQSNPSVWANIRKGKTWYASHRTEKKNKGVRPYKCQKGTFKVAEVFDGDGLPLPIQQFSFNRFVPAFLKHNEADWNKMDQSVLKGAFNSYLSIFYVHATEFEPWVKQTAYAQDAISFKDAMLQVGNTLGMSRSSSANHAPAPSQTNRVASGPVKQEVVPQASAIVTGGRPKEDLPRTKEKEVVNRLEDDPDTVMTTAAPSIQAVVNTPTPTFAAVEDPDLRETLMFLQQKYYPSASSVIRCLSCAKTGHMSDTCPALNCMTCGARGKHSTLMCPRDMPCEKCRGHGHSRQQCPEKLSLPASEMTCDLCGSCNHLETACHNIWRSFDPSPNEIMTVSGIPVYCYTCGNSGHYGPDCGLFQGQKILSGGYTFSEANLLKYSDPSSRDRAISAGKDYSIPPRPSNKNNYSIKGKGRANDPITFDESEEEEQFLRPSIMSGNVPRGPIRFGNGQPPQASFRSGPSGPGDMNVVMRGLGPQGGGGGKKKQGERPKRAKPAPNRAPGRRAANRAAAANSGKLPARR</sequence>
<dbReference type="AlphaFoldDB" id="A0A1L7WIY9"/>
<feature type="region of interest" description="Disordered" evidence="8">
    <location>
        <begin position="903"/>
        <end position="1042"/>
    </location>
</feature>
<evidence type="ECO:0000256" key="5">
    <source>
        <dbReference type="ARBA" id="ARBA00022833"/>
    </source>
</evidence>
<keyword evidence="3" id="KW-0677">Repeat</keyword>
<name>A0A1L7WIY9_9HELO</name>
<feature type="compositionally biased region" description="Polar residues" evidence="8">
    <location>
        <begin position="1"/>
        <end position="14"/>
    </location>
</feature>
<dbReference type="PROSITE" id="PS50158">
    <property type="entry name" value="ZF_CCHC"/>
    <property type="match status" value="2"/>
</dbReference>
<dbReference type="SMART" id="SM00343">
    <property type="entry name" value="ZnF_C2HC"/>
    <property type="match status" value="4"/>
</dbReference>
<feature type="domain" description="CCHC-type" evidence="9">
    <location>
        <begin position="864"/>
        <end position="877"/>
    </location>
</feature>
<evidence type="ECO:0000313" key="10">
    <source>
        <dbReference type="EMBL" id="CZR52745.1"/>
    </source>
</evidence>
<comment type="subcellular location">
    <subcellularLocation>
        <location evidence="1">Nucleus</location>
    </subcellularLocation>
</comment>
<dbReference type="PANTHER" id="PTHR46543:SF1">
    <property type="entry name" value="ZINC FINGER CCHC DOMAIN-CONTAINING PROTEIN 7"/>
    <property type="match status" value="1"/>
</dbReference>
<dbReference type="GO" id="GO:0003723">
    <property type="term" value="F:RNA binding"/>
    <property type="evidence" value="ECO:0007669"/>
    <property type="project" value="TreeGrafter"/>
</dbReference>
<feature type="domain" description="CCHC-type" evidence="9">
    <location>
        <begin position="762"/>
        <end position="777"/>
    </location>
</feature>
<keyword evidence="6" id="KW-0539">Nucleus</keyword>
<evidence type="ECO:0000313" key="11">
    <source>
        <dbReference type="Proteomes" id="UP000184330"/>
    </source>
</evidence>
<feature type="compositionally biased region" description="Basic and acidic residues" evidence="8">
    <location>
        <begin position="269"/>
        <end position="278"/>
    </location>
</feature>
<dbReference type="GO" id="GO:0071038">
    <property type="term" value="P:TRAMP-dependent tRNA surveillance pathway"/>
    <property type="evidence" value="ECO:0007669"/>
    <property type="project" value="TreeGrafter"/>
</dbReference>
<dbReference type="PANTHER" id="PTHR46543">
    <property type="entry name" value="ZINC FINGER CCHC DOMAIN-CONTAINING PROTEIN 7"/>
    <property type="match status" value="1"/>
</dbReference>
<feature type="compositionally biased region" description="Polar residues" evidence="8">
    <location>
        <begin position="139"/>
        <end position="172"/>
    </location>
</feature>
<feature type="compositionally biased region" description="Basic and acidic residues" evidence="8">
    <location>
        <begin position="366"/>
        <end position="375"/>
    </location>
</feature>
<feature type="region of interest" description="Disordered" evidence="8">
    <location>
        <begin position="653"/>
        <end position="675"/>
    </location>
</feature>
<keyword evidence="11" id="KW-1185">Reference proteome</keyword>
<reference evidence="10 11" key="1">
    <citation type="submission" date="2016-03" db="EMBL/GenBank/DDBJ databases">
        <authorList>
            <person name="Ploux O."/>
        </authorList>
    </citation>
    <scope>NUCLEOTIDE SEQUENCE [LARGE SCALE GENOMIC DNA]</scope>
    <source>
        <strain evidence="10 11">UAMH 11012</strain>
    </source>
</reference>
<dbReference type="Gene3D" id="4.10.60.10">
    <property type="entry name" value="Zinc finger, CCHC-type"/>
    <property type="match status" value="1"/>
</dbReference>
<organism evidence="10 11">
    <name type="scientific">Phialocephala subalpina</name>
    <dbReference type="NCBI Taxonomy" id="576137"/>
    <lineage>
        <taxon>Eukaryota</taxon>
        <taxon>Fungi</taxon>
        <taxon>Dikarya</taxon>
        <taxon>Ascomycota</taxon>
        <taxon>Pezizomycotina</taxon>
        <taxon>Leotiomycetes</taxon>
        <taxon>Helotiales</taxon>
        <taxon>Mollisiaceae</taxon>
        <taxon>Phialocephala</taxon>
        <taxon>Phialocephala fortinii species complex</taxon>
    </lineage>
</organism>
<dbReference type="GO" id="GO:0071039">
    <property type="term" value="P:nuclear polyadenylation-dependent CUT catabolic process"/>
    <property type="evidence" value="ECO:0007669"/>
    <property type="project" value="TreeGrafter"/>
</dbReference>
<feature type="compositionally biased region" description="Basic and acidic residues" evidence="8">
    <location>
        <begin position="179"/>
        <end position="189"/>
    </location>
</feature>
<dbReference type="InterPro" id="IPR051644">
    <property type="entry name" value="TRAMP_AT-DNA-binding"/>
</dbReference>
<dbReference type="GO" id="GO:0071031">
    <property type="term" value="P:nuclear mRNA surveillance of mRNA 3'-end processing"/>
    <property type="evidence" value="ECO:0007669"/>
    <property type="project" value="TreeGrafter"/>
</dbReference>
<dbReference type="STRING" id="576137.A0A1L7WIY9"/>
<dbReference type="GO" id="GO:0071037">
    <property type="term" value="P:nuclear polyadenylation-dependent snRNA catabolic process"/>
    <property type="evidence" value="ECO:0007669"/>
    <property type="project" value="TreeGrafter"/>
</dbReference>
<feature type="compositionally biased region" description="Polar residues" evidence="8">
    <location>
        <begin position="653"/>
        <end position="670"/>
    </location>
</feature>
<evidence type="ECO:0000256" key="8">
    <source>
        <dbReference type="SAM" id="MobiDB-lite"/>
    </source>
</evidence>
<feature type="region of interest" description="Disordered" evidence="8">
    <location>
        <begin position="254"/>
        <end position="278"/>
    </location>
</feature>
<feature type="compositionally biased region" description="Basic and acidic residues" evidence="8">
    <location>
        <begin position="75"/>
        <end position="84"/>
    </location>
</feature>
<proteinExistence type="predicted"/>
<evidence type="ECO:0000259" key="9">
    <source>
        <dbReference type="PROSITE" id="PS50158"/>
    </source>
</evidence>
<keyword evidence="5" id="KW-0862">Zinc</keyword>
<dbReference type="InterPro" id="IPR001878">
    <property type="entry name" value="Znf_CCHC"/>
</dbReference>
<keyword evidence="2" id="KW-0479">Metal-binding</keyword>
<feature type="compositionally biased region" description="Basic and acidic residues" evidence="8">
    <location>
        <begin position="54"/>
        <end position="64"/>
    </location>
</feature>
<feature type="compositionally biased region" description="Acidic residues" evidence="8">
    <location>
        <begin position="343"/>
        <end position="365"/>
    </location>
</feature>
<evidence type="ECO:0000256" key="4">
    <source>
        <dbReference type="ARBA" id="ARBA00022771"/>
    </source>
</evidence>
<dbReference type="GO" id="GO:0071036">
    <property type="term" value="P:nuclear polyadenylation-dependent snoRNA catabolic process"/>
    <property type="evidence" value="ECO:0007669"/>
    <property type="project" value="TreeGrafter"/>
</dbReference>
<evidence type="ECO:0000256" key="6">
    <source>
        <dbReference type="ARBA" id="ARBA00023242"/>
    </source>
</evidence>